<reference evidence="6 7" key="1">
    <citation type="submission" date="2025-04" db="UniProtKB">
        <authorList>
            <consortium name="RefSeq"/>
        </authorList>
    </citation>
    <scope>IDENTIFICATION</scope>
</reference>
<dbReference type="SMART" id="SM00322">
    <property type="entry name" value="KH"/>
    <property type="match status" value="1"/>
</dbReference>
<dbReference type="GeneID" id="117348921"/>
<evidence type="ECO:0000313" key="5">
    <source>
        <dbReference type="Proteomes" id="UP000515159"/>
    </source>
</evidence>
<gene>
    <name evidence="6 7 8" type="primary">AKAP1</name>
</gene>
<feature type="domain" description="Tudor" evidence="4">
    <location>
        <begin position="910"/>
        <end position="969"/>
    </location>
</feature>
<sequence length="1052" mass="117555">MTFRFRAFFSYTLPGVLALIGWWWFFARKKQQINSHDGQASTNVYSQQTETTKTEPTDDLNCMKAQPVFRDQEKCQGNDDLCTKSTVEVIPLSEMQQPLRSLVANFSSPAESTEANINEPNDKYEETWKMVHGTSSTIQENNYPLATSIKHHSFSLPRLESHSQEIQVADMLIPVTESEEKLNCSSSKVKTKCEAKQVPNKVLVNKAMTIKCAKETSVEIDHMSAVYHKPEKEAVITLSFPCNQLVQTNQFNETDIASMQTGTHTTTSKMVVKQPAIVNEMLFIDKSSQTIEEKIVGRPEFSEIVEKNVQRSADETMTLHTEFCKNISLEKTHKIKAIALIEKGTQVATINRYIQHNKEVAMEKDTHVAAVEKKAFCLKESNDILSLEKDAQRVSLEKAQCNETEETVAVENESIVTGKLRNSYMECDYRENDGSEIGNPFSNYQGKANEYCEKMRFVVGNLGRETEDEGLVKEEAEKIEQVAVNIISKVILAATKEILSCATTDMSDNGKVLEHESDCLLEQTNDTLSASQKLVWEQNVVKSNRESEMDIKPNIVIKPTLSEEKKHAEGKDYVSILKNMNLSSPVHGDPAECKQKNLIQSEHREKFLSSVPGLGELFEELNIVTEDSGCSVCTSEDGIGSEDLLQSTGFSCIAANQHFDFLNTSRIGGVSMDQSTVPSEELLALGSQENNTNILCSNEIQKESSPEVRNDEHWSTETEADHSGGSDVNSMDSVDSGCAPGKTKNIQIDRQGTECKKSELVIWEIEVPKHLVGRLIGKQGRYVSFLKQTSGAKIYISTLPYTQEFQICHIEGSQQQVDRALNMIGKKFKELNLTNIYAPPPPLTLPSLPMTSWLMLPDGITVEVIVVNVVNAGHIFVQQHTHPTFHALRSLDQQMYLCYSQPGIPTLPTPVEVGVICAAPGMDGAWWRAQVVAYYKDGNEAEIRYVDYGGYERVKIEILRQIRSDFVTLPFQGAEVLLDNVISLPDEDQFSSEADVAVNDMTRGTALLAQVTSYDGVTGLPLIQLWSMLGDEVVSINRALVERGFAQWIDNY</sequence>
<keyword evidence="5" id="KW-1185">Reference proteome</keyword>
<feature type="region of interest" description="Disordered" evidence="2">
    <location>
        <begin position="699"/>
        <end position="745"/>
    </location>
</feature>
<feature type="region of interest" description="Disordered" evidence="2">
    <location>
        <begin position="37"/>
        <end position="58"/>
    </location>
</feature>
<dbReference type="GO" id="GO:0016020">
    <property type="term" value="C:membrane"/>
    <property type="evidence" value="ECO:0007669"/>
    <property type="project" value="TreeGrafter"/>
</dbReference>
<dbReference type="SMART" id="SM00333">
    <property type="entry name" value="TUDOR"/>
    <property type="match status" value="1"/>
</dbReference>
<dbReference type="Pfam" id="PF00567">
    <property type="entry name" value="TUDOR"/>
    <property type="match status" value="1"/>
</dbReference>
<dbReference type="CTD" id="8165"/>
<evidence type="ECO:0000256" key="3">
    <source>
        <dbReference type="SAM" id="Phobius"/>
    </source>
</evidence>
<accession>A0A6P8P1P7</accession>
<dbReference type="PANTHER" id="PTHR22948">
    <property type="entry name" value="TUDOR DOMAIN CONTAINING PROTEIN"/>
    <property type="match status" value="1"/>
</dbReference>
<dbReference type="InterPro" id="IPR036612">
    <property type="entry name" value="KH_dom_type_1_sf"/>
</dbReference>
<dbReference type="InterPro" id="IPR002999">
    <property type="entry name" value="Tudor"/>
</dbReference>
<dbReference type="GO" id="GO:0003723">
    <property type="term" value="F:RNA binding"/>
    <property type="evidence" value="ECO:0007669"/>
    <property type="project" value="UniProtKB-UniRule"/>
</dbReference>
<dbReference type="CDD" id="cd22395">
    <property type="entry name" value="KH-I_AKAP1"/>
    <property type="match status" value="1"/>
</dbReference>
<dbReference type="PROSITE" id="PS50084">
    <property type="entry name" value="KH_TYPE_1"/>
    <property type="match status" value="1"/>
</dbReference>
<dbReference type="GO" id="GO:0034237">
    <property type="term" value="F:protein kinase A regulatory subunit binding"/>
    <property type="evidence" value="ECO:0007669"/>
    <property type="project" value="TreeGrafter"/>
</dbReference>
<dbReference type="PANTHER" id="PTHR22948:SF65">
    <property type="entry name" value="A-KINASE ANCHORING PROTEIN 1"/>
    <property type="match status" value="1"/>
</dbReference>
<dbReference type="SUPFAM" id="SSF54791">
    <property type="entry name" value="Eukaryotic type KH-domain (KH-domain type I)"/>
    <property type="match status" value="1"/>
</dbReference>
<dbReference type="RefSeq" id="XP_033777463.1">
    <property type="nucleotide sequence ID" value="XM_033921572.1"/>
</dbReference>
<keyword evidence="3" id="KW-0472">Membrane</keyword>
<protein>
    <submittedName>
        <fullName evidence="6 7">A-kinase anchor protein 1, mitochondrial</fullName>
    </submittedName>
</protein>
<evidence type="ECO:0000256" key="2">
    <source>
        <dbReference type="SAM" id="MobiDB-lite"/>
    </source>
</evidence>
<evidence type="ECO:0000313" key="8">
    <source>
        <dbReference type="RefSeq" id="XP_033777465.1"/>
    </source>
</evidence>
<evidence type="ECO:0000259" key="4">
    <source>
        <dbReference type="PROSITE" id="PS50304"/>
    </source>
</evidence>
<dbReference type="OrthoDB" id="10069557at2759"/>
<dbReference type="PROSITE" id="PS50304">
    <property type="entry name" value="TUDOR"/>
    <property type="match status" value="1"/>
</dbReference>
<dbReference type="Gene3D" id="2.30.30.140">
    <property type="match status" value="1"/>
</dbReference>
<dbReference type="InterPro" id="IPR050621">
    <property type="entry name" value="Tudor_domain_containing"/>
</dbReference>
<dbReference type="GO" id="GO:0005739">
    <property type="term" value="C:mitochondrion"/>
    <property type="evidence" value="ECO:0007669"/>
    <property type="project" value="TreeGrafter"/>
</dbReference>
<evidence type="ECO:0000256" key="1">
    <source>
        <dbReference type="PROSITE-ProRule" id="PRU00117"/>
    </source>
</evidence>
<dbReference type="Gene3D" id="3.30.1370.10">
    <property type="entry name" value="K Homology domain, type 1"/>
    <property type="match status" value="1"/>
</dbReference>
<dbReference type="Pfam" id="PF00013">
    <property type="entry name" value="KH_1"/>
    <property type="match status" value="1"/>
</dbReference>
<feature type="compositionally biased region" description="Basic and acidic residues" evidence="2">
    <location>
        <begin position="700"/>
        <end position="724"/>
    </location>
</feature>
<dbReference type="AlphaFoldDB" id="A0A6P8P1P7"/>
<feature type="transmembrane region" description="Helical" evidence="3">
    <location>
        <begin position="7"/>
        <end position="26"/>
    </location>
</feature>
<keyword evidence="1" id="KW-0694">RNA-binding</keyword>
<name>A0A6P8P1P7_GEOSA</name>
<dbReference type="KEGG" id="gsh:117348921"/>
<evidence type="ECO:0000313" key="6">
    <source>
        <dbReference type="RefSeq" id="XP_033777463.1"/>
    </source>
</evidence>
<dbReference type="Gene3D" id="2.40.50.90">
    <property type="match status" value="1"/>
</dbReference>
<dbReference type="SUPFAM" id="SSF63748">
    <property type="entry name" value="Tudor/PWWP/MBT"/>
    <property type="match status" value="1"/>
</dbReference>
<dbReference type="InterPro" id="IPR047367">
    <property type="entry name" value="Tudor_AKAP1"/>
</dbReference>
<keyword evidence="3" id="KW-0812">Transmembrane</keyword>
<dbReference type="CDD" id="cd20407">
    <property type="entry name" value="Tudor_AKAP1"/>
    <property type="match status" value="1"/>
</dbReference>
<organism evidence="5 7">
    <name type="scientific">Geotrypetes seraphini</name>
    <name type="common">Gaboon caecilian</name>
    <name type="synonym">Caecilia seraphini</name>
    <dbReference type="NCBI Taxonomy" id="260995"/>
    <lineage>
        <taxon>Eukaryota</taxon>
        <taxon>Metazoa</taxon>
        <taxon>Chordata</taxon>
        <taxon>Craniata</taxon>
        <taxon>Vertebrata</taxon>
        <taxon>Euteleostomi</taxon>
        <taxon>Amphibia</taxon>
        <taxon>Gymnophiona</taxon>
        <taxon>Geotrypetes</taxon>
    </lineage>
</organism>
<dbReference type="InterPro" id="IPR035437">
    <property type="entry name" value="SNase_OB-fold_sf"/>
</dbReference>
<dbReference type="InterPro" id="IPR004087">
    <property type="entry name" value="KH_dom"/>
</dbReference>
<feature type="compositionally biased region" description="Polar residues" evidence="2">
    <location>
        <begin position="37"/>
        <end position="51"/>
    </location>
</feature>
<dbReference type="RefSeq" id="XP_033777465.1">
    <property type="nucleotide sequence ID" value="XM_033921574.1"/>
</dbReference>
<proteinExistence type="predicted"/>
<dbReference type="Proteomes" id="UP000515159">
    <property type="component" value="Chromosome 15"/>
</dbReference>
<evidence type="ECO:0000313" key="7">
    <source>
        <dbReference type="RefSeq" id="XP_033777464.1"/>
    </source>
</evidence>
<dbReference type="RefSeq" id="XP_033777464.1">
    <property type="nucleotide sequence ID" value="XM_033921573.1"/>
</dbReference>
<dbReference type="InterPro" id="IPR004088">
    <property type="entry name" value="KH_dom_type_1"/>
</dbReference>
<keyword evidence="3" id="KW-1133">Transmembrane helix</keyword>
<dbReference type="InterPro" id="IPR047368">
    <property type="entry name" value="KH-I_AKAP1"/>
</dbReference>